<dbReference type="Proteomes" id="UP000308600">
    <property type="component" value="Unassembled WGS sequence"/>
</dbReference>
<keyword evidence="2" id="KW-1185">Reference proteome</keyword>
<organism evidence="1 2">
    <name type="scientific">Pluteus cervinus</name>
    <dbReference type="NCBI Taxonomy" id="181527"/>
    <lineage>
        <taxon>Eukaryota</taxon>
        <taxon>Fungi</taxon>
        <taxon>Dikarya</taxon>
        <taxon>Basidiomycota</taxon>
        <taxon>Agaricomycotina</taxon>
        <taxon>Agaricomycetes</taxon>
        <taxon>Agaricomycetidae</taxon>
        <taxon>Agaricales</taxon>
        <taxon>Pluteineae</taxon>
        <taxon>Pluteaceae</taxon>
        <taxon>Pluteus</taxon>
    </lineage>
</organism>
<name>A0ACD3AS33_9AGAR</name>
<evidence type="ECO:0000313" key="1">
    <source>
        <dbReference type="EMBL" id="TFK68315.1"/>
    </source>
</evidence>
<evidence type="ECO:0000313" key="2">
    <source>
        <dbReference type="Proteomes" id="UP000308600"/>
    </source>
</evidence>
<feature type="non-terminal residue" evidence="1">
    <location>
        <position position="581"/>
    </location>
</feature>
<reference evidence="1 2" key="1">
    <citation type="journal article" date="2019" name="Nat. Ecol. Evol.">
        <title>Megaphylogeny resolves global patterns of mushroom evolution.</title>
        <authorList>
            <person name="Varga T."/>
            <person name="Krizsan K."/>
            <person name="Foldi C."/>
            <person name="Dima B."/>
            <person name="Sanchez-Garcia M."/>
            <person name="Sanchez-Ramirez S."/>
            <person name="Szollosi G.J."/>
            <person name="Szarkandi J.G."/>
            <person name="Papp V."/>
            <person name="Albert L."/>
            <person name="Andreopoulos W."/>
            <person name="Angelini C."/>
            <person name="Antonin V."/>
            <person name="Barry K.W."/>
            <person name="Bougher N.L."/>
            <person name="Buchanan P."/>
            <person name="Buyck B."/>
            <person name="Bense V."/>
            <person name="Catcheside P."/>
            <person name="Chovatia M."/>
            <person name="Cooper J."/>
            <person name="Damon W."/>
            <person name="Desjardin D."/>
            <person name="Finy P."/>
            <person name="Geml J."/>
            <person name="Haridas S."/>
            <person name="Hughes K."/>
            <person name="Justo A."/>
            <person name="Karasinski D."/>
            <person name="Kautmanova I."/>
            <person name="Kiss B."/>
            <person name="Kocsube S."/>
            <person name="Kotiranta H."/>
            <person name="LaButti K.M."/>
            <person name="Lechner B.E."/>
            <person name="Liimatainen K."/>
            <person name="Lipzen A."/>
            <person name="Lukacs Z."/>
            <person name="Mihaltcheva S."/>
            <person name="Morgado L.N."/>
            <person name="Niskanen T."/>
            <person name="Noordeloos M.E."/>
            <person name="Ohm R.A."/>
            <person name="Ortiz-Santana B."/>
            <person name="Ovrebo C."/>
            <person name="Racz N."/>
            <person name="Riley R."/>
            <person name="Savchenko A."/>
            <person name="Shiryaev A."/>
            <person name="Soop K."/>
            <person name="Spirin V."/>
            <person name="Szebenyi C."/>
            <person name="Tomsovsky M."/>
            <person name="Tulloss R.E."/>
            <person name="Uehling J."/>
            <person name="Grigoriev I.V."/>
            <person name="Vagvolgyi C."/>
            <person name="Papp T."/>
            <person name="Martin F.M."/>
            <person name="Miettinen O."/>
            <person name="Hibbett D.S."/>
            <person name="Nagy L.G."/>
        </authorList>
    </citation>
    <scope>NUCLEOTIDE SEQUENCE [LARGE SCALE GENOMIC DNA]</scope>
    <source>
        <strain evidence="1 2">NL-1719</strain>
    </source>
</reference>
<proteinExistence type="predicted"/>
<sequence length="581" mass="66081">MPRSQSTSNTPNSQRNPALRRIRAGNVNLNNDTTNNHYDHSQGKTTDNSTNNTTYNGSSHYTIQNNIVGAPPGGRPPIDILRERICVGAAFDSAERGDPPRCHENTRTAILSSSRSWIDTFNAWFLFMWITGWAGVGKSAILQMLAEEYRRTRRLAASFFFFQASHNRSSISGFVATIADQLMESIPGARKIILHKIANNPNIFVNKAFDGLWQTLVVDTLHALHPPSAPMLIVIDGIDEIASLEEQRTLLRTILRSAQQLGSSYKFLIASRPEQQIQMVFEEFSIPEESKIELGNTADTRADIRLFLQASFSIIRHSHNLQSTQAWPKQGVIEHLVDKASGQFIYASTVVEFVRSPDEDPEAALEKIMNRQDVHFKAFRELDRLYLLLMERIQGQTLKKDQHLLHHLLVCIYMHLVREVGDQVELLHPKQSNKELLKILLQKLHPILGTNREYRHKSFIEFLILPSAPHLLSINSWHISGVISLCLPVFWKKKRNIDSLLCFVERASPTQDLVSCLGKMPKGELCSWNSRAGCKERGQLWNNESIHQWTLGWLGYDFGIKGVNLKIDERLEKLRQDEGVT</sequence>
<protein>
    <submittedName>
        <fullName evidence="1">Uncharacterized protein</fullName>
    </submittedName>
</protein>
<dbReference type="EMBL" id="ML208355">
    <property type="protein sequence ID" value="TFK68315.1"/>
    <property type="molecule type" value="Genomic_DNA"/>
</dbReference>
<gene>
    <name evidence="1" type="ORF">BDN72DRAFT_879126</name>
</gene>
<accession>A0ACD3AS33</accession>